<evidence type="ECO:0000256" key="1">
    <source>
        <dbReference type="SAM" id="Phobius"/>
    </source>
</evidence>
<sequence length="115" mass="13483">MSGDAFLCSARKVQQQWNMKNPFLQRLQDTTLQEHELFKSRDAPSLERFYWNGGKENKGPKAFLQKRVGLEDEDDNNDDSDTMKMMITMTMMTMMTMMTTATTTRMDNGRRRRGQ</sequence>
<keyword evidence="1" id="KW-0812">Transmembrane</keyword>
<dbReference type="EMBL" id="HBJA01053241">
    <property type="protein sequence ID" value="CAE0807747.1"/>
    <property type="molecule type" value="Transcribed_RNA"/>
</dbReference>
<organism evidence="2">
    <name type="scientific">Eutreptiella gymnastica</name>
    <dbReference type="NCBI Taxonomy" id="73025"/>
    <lineage>
        <taxon>Eukaryota</taxon>
        <taxon>Discoba</taxon>
        <taxon>Euglenozoa</taxon>
        <taxon>Euglenida</taxon>
        <taxon>Spirocuta</taxon>
        <taxon>Euglenophyceae</taxon>
        <taxon>Eutreptiales</taxon>
        <taxon>Eutreptiaceae</taxon>
        <taxon>Eutreptiella</taxon>
    </lineage>
</organism>
<gene>
    <name evidence="2" type="ORF">EGYM00163_LOCUS18876</name>
</gene>
<evidence type="ECO:0000313" key="2">
    <source>
        <dbReference type="EMBL" id="CAE0807747.1"/>
    </source>
</evidence>
<name>A0A7S4FQH8_9EUGL</name>
<dbReference type="AlphaFoldDB" id="A0A7S4FQH8"/>
<accession>A0A7S4FQH8</accession>
<keyword evidence="1" id="KW-1133">Transmembrane helix</keyword>
<keyword evidence="1" id="KW-0472">Membrane</keyword>
<reference evidence="2" key="1">
    <citation type="submission" date="2021-01" db="EMBL/GenBank/DDBJ databases">
        <authorList>
            <person name="Corre E."/>
            <person name="Pelletier E."/>
            <person name="Niang G."/>
            <person name="Scheremetjew M."/>
            <person name="Finn R."/>
            <person name="Kale V."/>
            <person name="Holt S."/>
            <person name="Cochrane G."/>
            <person name="Meng A."/>
            <person name="Brown T."/>
            <person name="Cohen L."/>
        </authorList>
    </citation>
    <scope>NUCLEOTIDE SEQUENCE</scope>
    <source>
        <strain evidence="2">CCMP1594</strain>
    </source>
</reference>
<feature type="transmembrane region" description="Helical" evidence="1">
    <location>
        <begin position="85"/>
        <end position="103"/>
    </location>
</feature>
<proteinExistence type="predicted"/>
<protein>
    <submittedName>
        <fullName evidence="2">Uncharacterized protein</fullName>
    </submittedName>
</protein>